<accession>A0A5B8IPP1</accession>
<dbReference type="SUPFAM" id="SSF56059">
    <property type="entry name" value="Glutathione synthetase ATP-binding domain-like"/>
    <property type="match status" value="1"/>
</dbReference>
<dbReference type="Gene3D" id="3.30.470.20">
    <property type="entry name" value="ATP-grasp fold, B domain"/>
    <property type="match status" value="1"/>
</dbReference>
<dbReference type="InterPro" id="IPR004344">
    <property type="entry name" value="TTL/TTLL_fam"/>
</dbReference>
<evidence type="ECO:0000256" key="1">
    <source>
        <dbReference type="SAM" id="MobiDB-lite"/>
    </source>
</evidence>
<dbReference type="EMBL" id="MK250087">
    <property type="protein sequence ID" value="QDY52111.1"/>
    <property type="molecule type" value="Genomic_DNA"/>
</dbReference>
<dbReference type="GO" id="GO:0016874">
    <property type="term" value="F:ligase activity"/>
    <property type="evidence" value="ECO:0007669"/>
    <property type="project" value="UniProtKB-KW"/>
</dbReference>
<organism evidence="2">
    <name type="scientific">Mimiviridae sp. ChoanoV1</name>
    <dbReference type="NCBI Taxonomy" id="2596887"/>
    <lineage>
        <taxon>Viruses</taxon>
        <taxon>Varidnaviria</taxon>
        <taxon>Bamfordvirae</taxon>
        <taxon>Nucleocytoviricota</taxon>
        <taxon>Megaviricetes</taxon>
        <taxon>Imitervirales</taxon>
        <taxon>Schizomimiviridae</taxon>
    </lineage>
</organism>
<keyword evidence="2" id="KW-0436">Ligase</keyword>
<dbReference type="Pfam" id="PF03133">
    <property type="entry name" value="TTL"/>
    <property type="match status" value="1"/>
</dbReference>
<protein>
    <submittedName>
        <fullName evidence="2">Tubulin-tyrosine ligase family</fullName>
    </submittedName>
</protein>
<feature type="region of interest" description="Disordered" evidence="1">
    <location>
        <begin position="68"/>
        <end position="87"/>
    </location>
</feature>
<name>A0A5B8IPP1_9VIRU</name>
<reference evidence="2" key="1">
    <citation type="submission" date="2018-11" db="EMBL/GenBank/DDBJ databases">
        <title>A distinct lineage of giant viruses engineers rhodopsin photosystems in predatory marine eukaryotes.</title>
        <authorList>
            <person name="Needham D.M."/>
            <person name="Yoshizawa S."/>
            <person name="Hosaka T."/>
            <person name="Poirier C."/>
            <person name="Choi C.-J."/>
            <person name="Hehenberger E."/>
            <person name="Irwin N.A.T."/>
            <person name="Wilken S."/>
            <person name="Yung C.-M."/>
            <person name="Bachy C."/>
            <person name="Kurihara R."/>
            <person name="Nakajima Y."/>
            <person name="Kojima K."/>
            <person name="Kimura-Someya T."/>
            <person name="Leonard G."/>
            <person name="Malmstrom R.R."/>
            <person name="Mende D."/>
            <person name="Olson D.K."/>
            <person name="Sudo Y."/>
            <person name="Sudek S."/>
            <person name="Richards T.A."/>
            <person name="DeLong E.F."/>
            <person name="Keeling P.J."/>
            <person name="Santoro A.E."/>
            <person name="Shirouzu M."/>
            <person name="Iwasaki W."/>
            <person name="Worden A.Z."/>
        </authorList>
    </citation>
    <scope>NUCLEOTIDE SEQUENCE</scope>
</reference>
<gene>
    <name evidence="2" type="ORF">3_90</name>
</gene>
<proteinExistence type="predicted"/>
<evidence type="ECO:0000313" key="2">
    <source>
        <dbReference type="EMBL" id="QDY52111.1"/>
    </source>
</evidence>
<sequence>MDNIIYISSPFFEKHLKYLTRHKYNNTGIITDTNINHINILSEKTNQCNILKKCNILLTHSDGSKMTKNKNLGSQVKKKTKKWRGSNKKDLTSIPSLVRRTLYETSNIIGNKGVLAKILGDRNYLPKTLNIKDSINLDSDLKRIWNQNKFGIKNPVILKPSIGQEQRGIGVCISYIEAHKHIKKVLKLYPKYTDWEVQQYIYKPLSIQGDILFPALKNGTKIPLKESGGEERNLCSRGFYKCHLRAFGLIVYLKKTNKYKLCIYNRYKFNSAREPYPTKLLNDNLKNIDFSNPWPHKSGGTEGGAIPFDFNDLISHLEKNGLTEKIIPKITTKDLNNNIKNQIDNIMLEVLETAIKKGNCCKPTSNSIDTALCIYHPMGVDLLLDHNKKVWFIEANPGVGFSLIPSNVVSIYKDNSNILKKLNGINKFNARLYNLLRIVSKNERTENIKGYGGFSQHYFKLYIDLMSLHEKYQNIDSFRRLTDKEINFLREKLEKINGFKVEYDFEKIKKTKIQFNYKNNLGSDYVEYIRNYRFFWRHRFIDNILNQTLDKLIGINSYNIYFKNCKFEILKTI</sequence>
<feature type="compositionally biased region" description="Basic residues" evidence="1">
    <location>
        <begin position="76"/>
        <end position="86"/>
    </location>
</feature>